<accession>A0AAD7SW80</accession>
<protein>
    <submittedName>
        <fullName evidence="1">Uncharacterized protein</fullName>
    </submittedName>
</protein>
<dbReference type="AlphaFoldDB" id="A0AAD7SW80"/>
<evidence type="ECO:0000313" key="1">
    <source>
        <dbReference type="EMBL" id="KAJ8409312.1"/>
    </source>
</evidence>
<organism evidence="1 2">
    <name type="scientific">Aldrovandia affinis</name>
    <dbReference type="NCBI Taxonomy" id="143900"/>
    <lineage>
        <taxon>Eukaryota</taxon>
        <taxon>Metazoa</taxon>
        <taxon>Chordata</taxon>
        <taxon>Craniata</taxon>
        <taxon>Vertebrata</taxon>
        <taxon>Euteleostomi</taxon>
        <taxon>Actinopterygii</taxon>
        <taxon>Neopterygii</taxon>
        <taxon>Teleostei</taxon>
        <taxon>Notacanthiformes</taxon>
        <taxon>Halosauridae</taxon>
        <taxon>Aldrovandia</taxon>
    </lineage>
</organism>
<sequence length="102" mass="11042">MGCGNLLPPRANGRKTDVLIGTVMCWRPSRSAPRPALRERGIQGMGTADAQSRVIRHNLAQPLGTTGACRALRGFLIVAQPGEGWVTFLLLYEQEASVKVLD</sequence>
<gene>
    <name evidence="1" type="ORF">AAFF_G00235100</name>
</gene>
<keyword evidence="2" id="KW-1185">Reference proteome</keyword>
<reference evidence="1" key="1">
    <citation type="journal article" date="2023" name="Science">
        <title>Genome structures resolve the early diversification of teleost fishes.</title>
        <authorList>
            <person name="Parey E."/>
            <person name="Louis A."/>
            <person name="Montfort J."/>
            <person name="Bouchez O."/>
            <person name="Roques C."/>
            <person name="Iampietro C."/>
            <person name="Lluch J."/>
            <person name="Castinel A."/>
            <person name="Donnadieu C."/>
            <person name="Desvignes T."/>
            <person name="Floi Bucao C."/>
            <person name="Jouanno E."/>
            <person name="Wen M."/>
            <person name="Mejri S."/>
            <person name="Dirks R."/>
            <person name="Jansen H."/>
            <person name="Henkel C."/>
            <person name="Chen W.J."/>
            <person name="Zahm M."/>
            <person name="Cabau C."/>
            <person name="Klopp C."/>
            <person name="Thompson A.W."/>
            <person name="Robinson-Rechavi M."/>
            <person name="Braasch I."/>
            <person name="Lecointre G."/>
            <person name="Bobe J."/>
            <person name="Postlethwait J.H."/>
            <person name="Berthelot C."/>
            <person name="Roest Crollius H."/>
            <person name="Guiguen Y."/>
        </authorList>
    </citation>
    <scope>NUCLEOTIDE SEQUENCE</scope>
    <source>
        <strain evidence="1">NC1722</strain>
    </source>
</reference>
<proteinExistence type="predicted"/>
<evidence type="ECO:0000313" key="2">
    <source>
        <dbReference type="Proteomes" id="UP001221898"/>
    </source>
</evidence>
<dbReference type="EMBL" id="JAINUG010000031">
    <property type="protein sequence ID" value="KAJ8409312.1"/>
    <property type="molecule type" value="Genomic_DNA"/>
</dbReference>
<name>A0AAD7SW80_9TELE</name>
<dbReference type="Proteomes" id="UP001221898">
    <property type="component" value="Unassembled WGS sequence"/>
</dbReference>
<comment type="caution">
    <text evidence="1">The sequence shown here is derived from an EMBL/GenBank/DDBJ whole genome shotgun (WGS) entry which is preliminary data.</text>
</comment>